<protein>
    <submittedName>
        <fullName evidence="2">Uncharacterized protein</fullName>
    </submittedName>
</protein>
<dbReference type="EMBL" id="JDVG02000719">
    <property type="protein sequence ID" value="KFB70327.1"/>
    <property type="molecule type" value="Genomic_DNA"/>
</dbReference>
<sequence length="354" mass="39745">MEQRSATLGALLIRQRRQQRQQVEAAPFDPPTLIERQNVAVTLRQAFHEHRRLPFVGHHRPDAEQAGGGIENPAHARRQRTMDVAGQHLRDGRCGLLTDKTFADFAVATELVQHRRRHPPRLVGRAVTTRQREWREMTETLEAGAVDAQQFAAPGRAIGTQADAIERQRQVRALHAVFGEHCRRMRMMVLDAQQRQATLHGEIGGKTRRVEIRVQVVRHDRRFDAQQFQQLRDAFLEEIANGGIVEVADMLRNEGFIAASHTDGVLEPGADCQYRGTRDRQLDRAWRVAACATDELQTAGGDPRDAVVTTCDDVAVVHQKSIGDPVETQQGFAVADHQRFATGVGTGHHQREVL</sequence>
<dbReference type="AlphaFoldDB" id="A0A084Y6I3"/>
<gene>
    <name evidence="2" type="ORF">AW09_004588</name>
</gene>
<dbReference type="Proteomes" id="UP000020077">
    <property type="component" value="Unassembled WGS sequence"/>
</dbReference>
<evidence type="ECO:0000313" key="3">
    <source>
        <dbReference type="Proteomes" id="UP000020077"/>
    </source>
</evidence>
<proteinExistence type="predicted"/>
<reference evidence="2 3" key="1">
    <citation type="submission" date="2014-02" db="EMBL/GenBank/DDBJ databases">
        <title>Expanding our view of genomic diversity in Candidatus Accumulibacter clades.</title>
        <authorList>
            <person name="Skennerton C.T."/>
            <person name="Barr J.J."/>
            <person name="Slater F.R."/>
            <person name="Bond P.L."/>
            <person name="Tyson G.W."/>
        </authorList>
    </citation>
    <scope>NUCLEOTIDE SEQUENCE [LARGE SCALE GENOMIC DNA]</scope>
    <source>
        <strain evidence="3">BA-91</strain>
    </source>
</reference>
<name>A0A084Y6I3_9PROT</name>
<accession>A0A084Y6I3</accession>
<evidence type="ECO:0000256" key="1">
    <source>
        <dbReference type="SAM" id="MobiDB-lite"/>
    </source>
</evidence>
<feature type="region of interest" description="Disordered" evidence="1">
    <location>
        <begin position="58"/>
        <end position="77"/>
    </location>
</feature>
<evidence type="ECO:0000313" key="2">
    <source>
        <dbReference type="EMBL" id="KFB70327.1"/>
    </source>
</evidence>
<organism evidence="2 3">
    <name type="scientific">Candidatus Accumulibacter phosphatis</name>
    <dbReference type="NCBI Taxonomy" id="327160"/>
    <lineage>
        <taxon>Bacteria</taxon>
        <taxon>Pseudomonadati</taxon>
        <taxon>Pseudomonadota</taxon>
        <taxon>Betaproteobacteria</taxon>
        <taxon>Candidatus Accumulibacter</taxon>
    </lineage>
</organism>
<comment type="caution">
    <text evidence="2">The sequence shown here is derived from an EMBL/GenBank/DDBJ whole genome shotgun (WGS) entry which is preliminary data.</text>
</comment>